<feature type="transmembrane region" description="Helical" evidence="1">
    <location>
        <begin position="60"/>
        <end position="85"/>
    </location>
</feature>
<keyword evidence="1" id="KW-1133">Transmembrane helix</keyword>
<keyword evidence="1" id="KW-0812">Transmembrane</keyword>
<evidence type="ECO:0000256" key="1">
    <source>
        <dbReference type="SAM" id="Phobius"/>
    </source>
</evidence>
<keyword evidence="1" id="KW-0472">Membrane</keyword>
<evidence type="ECO:0000313" key="2">
    <source>
        <dbReference type="EMBL" id="DAF64166.1"/>
    </source>
</evidence>
<dbReference type="EMBL" id="BK032852">
    <property type="protein sequence ID" value="DAF64166.1"/>
    <property type="molecule type" value="Genomic_DNA"/>
</dbReference>
<protein>
    <submittedName>
        <fullName evidence="2">Uncharacterized protein</fullName>
    </submittedName>
</protein>
<organism evidence="2">
    <name type="scientific">Caudovirales sp. ctBpc6</name>
    <dbReference type="NCBI Taxonomy" id="2827631"/>
    <lineage>
        <taxon>Viruses</taxon>
        <taxon>Duplodnaviria</taxon>
        <taxon>Heunggongvirae</taxon>
        <taxon>Uroviricota</taxon>
        <taxon>Caudoviricetes</taxon>
    </lineage>
</organism>
<name>A0A8S5TLG6_9CAUD</name>
<accession>A0A8S5TLG6</accession>
<proteinExistence type="predicted"/>
<sequence length="86" mass="9763">MINNKEILFKGLKKSPILFVFSILFILFLTSLFLILTPIGWIILAGFCDAFTNRNLLQKIVTLMIIVIYISGILTLTNTICINLQD</sequence>
<reference evidence="2" key="1">
    <citation type="journal article" date="2021" name="Proc. Natl. Acad. Sci. U.S.A.">
        <title>A Catalog of Tens of Thousands of Viruses from Human Metagenomes Reveals Hidden Associations with Chronic Diseases.</title>
        <authorList>
            <person name="Tisza M.J."/>
            <person name="Buck C.B."/>
        </authorList>
    </citation>
    <scope>NUCLEOTIDE SEQUENCE</scope>
    <source>
        <strain evidence="2">CtBpc6</strain>
    </source>
</reference>
<feature type="transmembrane region" description="Helical" evidence="1">
    <location>
        <begin position="17"/>
        <end position="48"/>
    </location>
</feature>